<dbReference type="EMBL" id="JAENIL010000003">
    <property type="protein sequence ID" value="MBK1875709.1"/>
    <property type="molecule type" value="Genomic_DNA"/>
</dbReference>
<reference evidence="4" key="1">
    <citation type="submission" date="2021-01" db="EMBL/GenBank/DDBJ databases">
        <title>Modified the classification status of verrucomicrobia.</title>
        <authorList>
            <person name="Feng X."/>
        </authorList>
    </citation>
    <scope>NUCLEOTIDE SEQUENCE</scope>
    <source>
        <strain evidence="4">KCTC 13126</strain>
    </source>
</reference>
<dbReference type="Pfam" id="PF18998">
    <property type="entry name" value="Flg_new_2"/>
    <property type="match status" value="1"/>
</dbReference>
<feature type="domain" description="GH29D-like beta-sandwich" evidence="2">
    <location>
        <begin position="48"/>
        <end position="107"/>
    </location>
</feature>
<dbReference type="Proteomes" id="UP000617628">
    <property type="component" value="Unassembled WGS sequence"/>
</dbReference>
<feature type="chain" id="PRO_5037162934" evidence="1">
    <location>
        <begin position="32"/>
        <end position="883"/>
    </location>
</feature>
<dbReference type="InterPro" id="IPR044060">
    <property type="entry name" value="Bacterial_rp_domain"/>
</dbReference>
<dbReference type="InterPro" id="IPR051553">
    <property type="entry name" value="Ran_GTPase-activating"/>
</dbReference>
<feature type="signal peptide" evidence="1">
    <location>
        <begin position="1"/>
        <end position="31"/>
    </location>
</feature>
<dbReference type="SUPFAM" id="SSF50985">
    <property type="entry name" value="RCC1/BLIP-II"/>
    <property type="match status" value="2"/>
</dbReference>
<name>A0A934RXI5_9BACT</name>
<evidence type="ECO:0000313" key="4">
    <source>
        <dbReference type="EMBL" id="MBK1875709.1"/>
    </source>
</evidence>
<dbReference type="PROSITE" id="PS50012">
    <property type="entry name" value="RCC1_3"/>
    <property type="match status" value="1"/>
</dbReference>
<dbReference type="Gene3D" id="2.130.10.30">
    <property type="entry name" value="Regulator of chromosome condensation 1/beta-lactamase-inhibitor protein II"/>
    <property type="match status" value="3"/>
</dbReference>
<organism evidence="4 5">
    <name type="scientific">Pelagicoccus mobilis</name>
    <dbReference type="NCBI Taxonomy" id="415221"/>
    <lineage>
        <taxon>Bacteria</taxon>
        <taxon>Pseudomonadati</taxon>
        <taxon>Verrucomicrobiota</taxon>
        <taxon>Opitutia</taxon>
        <taxon>Puniceicoccales</taxon>
        <taxon>Pelagicoccaceae</taxon>
        <taxon>Pelagicoccus</taxon>
    </lineage>
</organism>
<dbReference type="InterPro" id="IPR009091">
    <property type="entry name" value="RCC1/BLIP-II"/>
</dbReference>
<evidence type="ECO:0000313" key="5">
    <source>
        <dbReference type="Proteomes" id="UP000617628"/>
    </source>
</evidence>
<dbReference type="Pfam" id="PF13290">
    <property type="entry name" value="CHB_HEX_C_1"/>
    <property type="match status" value="2"/>
</dbReference>
<dbReference type="PANTHER" id="PTHR45982:SF1">
    <property type="entry name" value="REGULATOR OF CHROMOSOME CONDENSATION"/>
    <property type="match status" value="1"/>
</dbReference>
<feature type="domain" description="Bacterial repeat" evidence="3">
    <location>
        <begin position="398"/>
        <end position="458"/>
    </location>
</feature>
<dbReference type="Pfam" id="PF13540">
    <property type="entry name" value="RCC1_2"/>
    <property type="match status" value="2"/>
</dbReference>
<sequence>MTATRLRPSPTKHVALLLCVFALLLAQRCIAQDRLAAPTISPYASKLYGPTEITLSTETSDASIVYTLETGGVISALKTYTGPFQISESTTVRALTRKSGLADSAPQSKRYEVVTTLDTWGLSETTGFGASPQNYSYSETYGNGVTVLQNDGTVLDLSDSNNHRPPNDLNDAIAIAAGDSYSIALKEDGTLVSWGEAPYGSGHAVPSNLPSAAAVAAGRYSASIITSDNRIVSWGGTALNHNNQPPRNIANVIAISEGEDYCLGILRDGTLAAWRNRDFTHTAYIPEGLNNVIAVRAGNQHNLALKADGTVVAWGDHGNEQSQGVSSWSDIVAISTSYSHSHGLKSDGTILSYPDAQTEIPNPELKDVVAFHTQHYSGTAVRSSPLDQFHLTLTWDEAKGHVHRSLHKDRFKSNEPVQLLAVPRPGYGFSHWSGAVDSTSNPLNLRVSAATQVQAVFLPSLATPTTDFDTDASSYKSATISLETEDAHAQIHYTLDGTEPTSQSPIYTSPIESTQSLLLRARAFAQGYAPSMELIIPVDVANMLGFGTSSLLDFPADATNVVSVACGRSSILALRSDGTVASWNTWQDKQRSEFVDAISNVVAVSAGREHHTVLKADGAILTWDPDLNREYPNPEGLKKVIAIASGDSHILALQEDGTLLQWRGWLPDIEFVPTSEKRVIAISCDADDSLALLEDGSILAWNKDGLTDTPTDLPPLRSIASGYNYSLGLTHSGRLVSWGSEALSNVHREKNVVAIKAADREAFAFYADGSVKTLKASLYNGGTEIEKLEDISDIFPGPSCSIVLQNVNGPKFIPQFGIIATPESAYQSIEYQIPSGRHYRILRSTDLKTWNPAHDTADLQLSLGEPLIFSLDSPNQFFQLIAP</sequence>
<dbReference type="AlphaFoldDB" id="A0A934RXI5"/>
<dbReference type="InterPro" id="IPR000408">
    <property type="entry name" value="Reg_chr_condens"/>
</dbReference>
<evidence type="ECO:0000259" key="3">
    <source>
        <dbReference type="Pfam" id="PF18998"/>
    </source>
</evidence>
<dbReference type="PROSITE" id="PS00626">
    <property type="entry name" value="RCC1_2"/>
    <property type="match status" value="1"/>
</dbReference>
<comment type="caution">
    <text evidence="4">The sequence shown here is derived from an EMBL/GenBank/DDBJ whole genome shotgun (WGS) entry which is preliminary data.</text>
</comment>
<evidence type="ECO:0000256" key="1">
    <source>
        <dbReference type="SAM" id="SignalP"/>
    </source>
</evidence>
<accession>A0A934RXI5</accession>
<dbReference type="RefSeq" id="WP_378924131.1">
    <property type="nucleotide sequence ID" value="NZ_JBHLTO010000007.1"/>
</dbReference>
<evidence type="ECO:0000259" key="2">
    <source>
        <dbReference type="Pfam" id="PF13290"/>
    </source>
</evidence>
<dbReference type="PANTHER" id="PTHR45982">
    <property type="entry name" value="REGULATOR OF CHROMOSOME CONDENSATION"/>
    <property type="match status" value="1"/>
</dbReference>
<proteinExistence type="predicted"/>
<gene>
    <name evidence="4" type="ORF">JIN87_02455</name>
</gene>
<feature type="domain" description="GH29D-like beta-sandwich" evidence="2">
    <location>
        <begin position="473"/>
        <end position="531"/>
    </location>
</feature>
<keyword evidence="5" id="KW-1185">Reference proteome</keyword>
<keyword evidence="1" id="KW-0732">Signal</keyword>
<dbReference type="InterPro" id="IPR059177">
    <property type="entry name" value="GH29D-like_dom"/>
</dbReference>
<protein>
    <submittedName>
        <fullName evidence="4">Chitobiase/beta-hexosaminidase C-terminal domain-containing protein</fullName>
    </submittedName>
</protein>